<gene>
    <name evidence="1" type="ORF">H9935_08460</name>
</gene>
<accession>A0A9D2N4Q1</accession>
<evidence type="ECO:0000313" key="2">
    <source>
        <dbReference type="Proteomes" id="UP000823893"/>
    </source>
</evidence>
<organism evidence="1 2">
    <name type="scientific">Candidatus Blautia merdigallinarum</name>
    <dbReference type="NCBI Taxonomy" id="2838495"/>
    <lineage>
        <taxon>Bacteria</taxon>
        <taxon>Bacillati</taxon>
        <taxon>Bacillota</taxon>
        <taxon>Clostridia</taxon>
        <taxon>Lachnospirales</taxon>
        <taxon>Lachnospiraceae</taxon>
        <taxon>Blautia</taxon>
    </lineage>
</organism>
<evidence type="ECO:0000313" key="1">
    <source>
        <dbReference type="EMBL" id="HJC10836.1"/>
    </source>
</evidence>
<reference evidence="1" key="2">
    <citation type="submission" date="2021-04" db="EMBL/GenBank/DDBJ databases">
        <authorList>
            <person name="Gilroy R."/>
        </authorList>
    </citation>
    <scope>NUCLEOTIDE SEQUENCE</scope>
    <source>
        <strain evidence="1">ChiSxjej6B18-287</strain>
    </source>
</reference>
<dbReference type="EMBL" id="DWWV01000108">
    <property type="protein sequence ID" value="HJC10836.1"/>
    <property type="molecule type" value="Genomic_DNA"/>
</dbReference>
<dbReference type="Proteomes" id="UP000823893">
    <property type="component" value="Unassembled WGS sequence"/>
</dbReference>
<proteinExistence type="predicted"/>
<reference evidence="1" key="1">
    <citation type="journal article" date="2021" name="PeerJ">
        <title>Extensive microbial diversity within the chicken gut microbiome revealed by metagenomics and culture.</title>
        <authorList>
            <person name="Gilroy R."/>
            <person name="Ravi A."/>
            <person name="Getino M."/>
            <person name="Pursley I."/>
            <person name="Horton D.L."/>
            <person name="Alikhan N.F."/>
            <person name="Baker D."/>
            <person name="Gharbi K."/>
            <person name="Hall N."/>
            <person name="Watson M."/>
            <person name="Adriaenssens E.M."/>
            <person name="Foster-Nyarko E."/>
            <person name="Jarju S."/>
            <person name="Secka A."/>
            <person name="Antonio M."/>
            <person name="Oren A."/>
            <person name="Chaudhuri R.R."/>
            <person name="La Ragione R."/>
            <person name="Hildebrand F."/>
            <person name="Pallen M.J."/>
        </authorList>
    </citation>
    <scope>NUCLEOTIDE SEQUENCE</scope>
    <source>
        <strain evidence="1">ChiSxjej6B18-287</strain>
    </source>
</reference>
<name>A0A9D2N4Q1_9FIRM</name>
<protein>
    <submittedName>
        <fullName evidence="1">Uncharacterized protein</fullName>
    </submittedName>
</protein>
<comment type="caution">
    <text evidence="1">The sequence shown here is derived from an EMBL/GenBank/DDBJ whole genome shotgun (WGS) entry which is preliminary data.</text>
</comment>
<dbReference type="AlphaFoldDB" id="A0A9D2N4Q1"/>
<sequence>MRQIACRLSGYEIVRAQFFSTMQNPALTISNGKMRFNTACLKKFQDVEYVELLFNSVNRCIAIRPCEKENPNAIHWGRLRESRWFVSQISCRGLAKTLFDIMNWENGVKYRFRGEFIQNGEDKLMLFQLDEPEMIKEEEIVLPPQESEEPEENEEVSEIVIKKRMLVFPEEWENSFGRPATSFSNIRIFTQRHYAEDWDVLRPARELGGDDSLTANKLHAMMQETEKIMEGGFFALFLKKISNASYTSQDPFPGRYKAFDSFSRGGRAFGGYRF</sequence>